<dbReference type="RefSeq" id="WP_228875780.1">
    <property type="nucleotide sequence ID" value="NZ_CAJQZC010000003.1"/>
</dbReference>
<evidence type="ECO:0000256" key="1">
    <source>
        <dbReference type="ARBA" id="ARBA00007189"/>
    </source>
</evidence>
<comment type="similarity">
    <text evidence="1">Belongs to the UPF0751 family.</text>
</comment>
<sequence>MHAPPFRLATVPGINQPEREATGSYPRAGDACCQPTQSQLTSRRRRARLAELDSHLHCSVIGTCLTTHELRKLVPKFTGLDRQKASDLEIHHAAVELAIEGGAGGKALHKALDERYAGAIRRFDKARDAEALLAMWDEALKSGDIPPAYWALMTHPQATMHERQAAFGELHMLSHLVGAANRADIRRLVALEAENATLRERVERQQKRLHEMSIQRDASTRELSAQIAQLTAQLERRGVSDEAGLQSEVSTLREALASRDARLALHTSRREAAEQRAAKEQEHAQALRESLDEALALLDVVQAEAGAMERTMQLSAEAPDAHQALVDAISGKRIVYVGGRPGSNAALRRIVESAGGALTLHDGGVEDRKGLLAAALPHADMVVFPVDCVDHDSMNMLKRVCERHQVTYYPLRTASIASFVERVTRAHAASQATGAPRASRFCLRHG</sequence>
<evidence type="ECO:0000256" key="2">
    <source>
        <dbReference type="SAM" id="Coils"/>
    </source>
</evidence>
<gene>
    <name evidence="4" type="ORF">LMG31841_01765</name>
</gene>
<feature type="region of interest" description="Disordered" evidence="3">
    <location>
        <begin position="1"/>
        <end position="37"/>
    </location>
</feature>
<dbReference type="AlphaFoldDB" id="A0A9N8X272"/>
<organism evidence="4 5">
    <name type="scientific">Paraburkholderia saeva</name>
    <dbReference type="NCBI Taxonomy" id="2777537"/>
    <lineage>
        <taxon>Bacteria</taxon>
        <taxon>Pseudomonadati</taxon>
        <taxon>Pseudomonadota</taxon>
        <taxon>Betaproteobacteria</taxon>
        <taxon>Burkholderiales</taxon>
        <taxon>Burkholderiaceae</taxon>
        <taxon>Paraburkholderia</taxon>
    </lineage>
</organism>
<keyword evidence="5" id="KW-1185">Reference proteome</keyword>
<evidence type="ECO:0000313" key="5">
    <source>
        <dbReference type="Proteomes" id="UP000789704"/>
    </source>
</evidence>
<dbReference type="InterPro" id="IPR016772">
    <property type="entry name" value="UCP020408"/>
</dbReference>
<feature type="coiled-coil region" evidence="2">
    <location>
        <begin position="269"/>
        <end position="304"/>
    </location>
</feature>
<accession>A0A9N8X272</accession>
<name>A0A9N8X272_9BURK</name>
<feature type="coiled-coil region" evidence="2">
    <location>
        <begin position="188"/>
        <end position="222"/>
    </location>
</feature>
<keyword evidence="2" id="KW-0175">Coiled coil</keyword>
<evidence type="ECO:0000313" key="4">
    <source>
        <dbReference type="EMBL" id="CAG4893760.1"/>
    </source>
</evidence>
<dbReference type="Pfam" id="PF10087">
    <property type="entry name" value="DUF2325"/>
    <property type="match status" value="1"/>
</dbReference>
<evidence type="ECO:0000256" key="3">
    <source>
        <dbReference type="SAM" id="MobiDB-lite"/>
    </source>
</evidence>
<reference evidence="4" key="1">
    <citation type="submission" date="2021-04" db="EMBL/GenBank/DDBJ databases">
        <authorList>
            <person name="Vanwijnsberghe S."/>
        </authorList>
    </citation>
    <scope>NUCLEOTIDE SEQUENCE</scope>
    <source>
        <strain evidence="4">LMG 31841</strain>
    </source>
</reference>
<comment type="caution">
    <text evidence="4">The sequence shown here is derived from an EMBL/GenBank/DDBJ whole genome shotgun (WGS) entry which is preliminary data.</text>
</comment>
<dbReference type="Proteomes" id="UP000789704">
    <property type="component" value="Unassembled WGS sequence"/>
</dbReference>
<dbReference type="EMBL" id="CAJQZC010000003">
    <property type="protein sequence ID" value="CAG4893760.1"/>
    <property type="molecule type" value="Genomic_DNA"/>
</dbReference>
<protein>
    <submittedName>
        <fullName evidence="4">Uncharacterized protein</fullName>
    </submittedName>
</protein>
<proteinExistence type="inferred from homology"/>